<dbReference type="GO" id="GO:0005737">
    <property type="term" value="C:cytoplasm"/>
    <property type="evidence" value="ECO:0007669"/>
    <property type="project" value="TreeGrafter"/>
</dbReference>
<name>A0AAN9UW83_9PEZI</name>
<dbReference type="GO" id="GO:0010971">
    <property type="term" value="P:positive regulation of G2/M transition of mitotic cell cycle"/>
    <property type="evidence" value="ECO:0007669"/>
    <property type="project" value="TreeGrafter"/>
</dbReference>
<evidence type="ECO:0000313" key="3">
    <source>
        <dbReference type="EMBL" id="KAK7754452.1"/>
    </source>
</evidence>
<feature type="compositionally biased region" description="Basic and acidic residues" evidence="1">
    <location>
        <begin position="660"/>
        <end position="677"/>
    </location>
</feature>
<feature type="compositionally biased region" description="Polar residues" evidence="1">
    <location>
        <begin position="599"/>
        <end position="609"/>
    </location>
</feature>
<feature type="region of interest" description="Disordered" evidence="1">
    <location>
        <begin position="341"/>
        <end position="782"/>
    </location>
</feature>
<feature type="region of interest" description="Disordered" evidence="1">
    <location>
        <begin position="840"/>
        <end position="950"/>
    </location>
</feature>
<keyword evidence="4" id="KW-1185">Reference proteome</keyword>
<proteinExistence type="predicted"/>
<evidence type="ECO:0000313" key="4">
    <source>
        <dbReference type="Proteomes" id="UP001320420"/>
    </source>
</evidence>
<feature type="region of interest" description="Disordered" evidence="1">
    <location>
        <begin position="257"/>
        <end position="294"/>
    </location>
</feature>
<feature type="compositionally biased region" description="Low complexity" evidence="1">
    <location>
        <begin position="141"/>
        <end position="155"/>
    </location>
</feature>
<dbReference type="EMBL" id="JAKJXP020000020">
    <property type="protein sequence ID" value="KAK7754452.1"/>
    <property type="molecule type" value="Genomic_DNA"/>
</dbReference>
<organism evidence="3 4">
    <name type="scientific">Diatrype stigma</name>
    <dbReference type="NCBI Taxonomy" id="117547"/>
    <lineage>
        <taxon>Eukaryota</taxon>
        <taxon>Fungi</taxon>
        <taxon>Dikarya</taxon>
        <taxon>Ascomycota</taxon>
        <taxon>Pezizomycotina</taxon>
        <taxon>Sordariomycetes</taxon>
        <taxon>Xylariomycetidae</taxon>
        <taxon>Xylariales</taxon>
        <taxon>Diatrypaceae</taxon>
        <taxon>Diatrype</taxon>
    </lineage>
</organism>
<protein>
    <recommendedName>
        <fullName evidence="2">Protein Zds1 C-terminal domain-containing protein</fullName>
    </recommendedName>
</protein>
<reference evidence="3 4" key="1">
    <citation type="submission" date="2024-02" db="EMBL/GenBank/DDBJ databases">
        <title>De novo assembly and annotation of 12 fungi associated with fruit tree decline syndrome in Ontario, Canada.</title>
        <authorList>
            <person name="Sulman M."/>
            <person name="Ellouze W."/>
            <person name="Ilyukhin E."/>
        </authorList>
    </citation>
    <scope>NUCLEOTIDE SEQUENCE [LARGE SCALE GENOMIC DNA]</scope>
    <source>
        <strain evidence="3 4">M11/M66-122</strain>
    </source>
</reference>
<feature type="compositionally biased region" description="Polar residues" evidence="1">
    <location>
        <begin position="470"/>
        <end position="479"/>
    </location>
</feature>
<feature type="compositionally biased region" description="Polar residues" evidence="1">
    <location>
        <begin position="171"/>
        <end position="181"/>
    </location>
</feature>
<dbReference type="Proteomes" id="UP001320420">
    <property type="component" value="Unassembled WGS sequence"/>
</dbReference>
<sequence>MQTSNRPRDAGGSFASRRGHGNQLSISDTSHHITETIGTLYGDDEDYPNNDASRPMSFLPSSRAGGEQISDYRRSLEPSSPEQRRPRLARATTADEQSSQNQPNQPNQPPALNLNGNSMNRSPTAPSRMPSQRGSAHENGSLSPLTPASPASPTLREMQDGHSEFPLTNIEDPNNIAQELSNLQALRRMSMDVSNHSDPDLLPFQGMSLMAMPSVAPSRDDDESDPSRLLWVPAGVHPELAPSEFKNFLEKRVQSIKRRSGESSLSVDGLDRSDSGSLRRKKSMLSRQVDNVGHHAERYLDGAERLEMKKSENQEHDENELTLDDLVNDPTKAVQRLALESKRHESGLEGPSADDMPILPAAPGMGLRRSTRTTYRKGGSLKDRSGSLKKDQLPFSKRIAARTTEEGAGTKATESSIDAPPGYGLTRVRSEPVAENFSRPSSKPIRPIRRQQTFTVDSETGNPLDDDQVSDSSQELSRQAATSPPTPAHASVVESSRTATPVPQIIETPIAEEPSELQTTQQDRPYPERSSSTQAAAQAYSQPSSVPEEPPARSSRRPHYGQHIQNISQQPAPVPASAPVPAPAAGPPSRSTRTPSGSNHALNEIQQSPTPLPGSGGTRTDSLTFIPTFATEEKKSEKKSKKEKGDADGGSSRTSSWFRFKSEDKEKKKKDEKEDKKSKAKALAAAEKAHDNVRLDVLQTSIETGSQKSNRESLVLDRDSYDGKLDEERRKESSRKSSEHKKEKDGLFASFFGSKKRGDRDSSHKKSHSQRAVSPEPAPYRALQPDVDYHWTRFPILEERAIYRMAHIKLANPRRALYSQVLLSNFMYAYLAKVQAMHPQIQVPQSPAQKRQAEEERKRREQEQKEQEEQGEDSFDRYNYDYHRSAIQYAESGQDGGDYAEDSEAYDYGQDRGHGGHDPSRQGDNKDYYSYGTHGGSNGDKREDDDNDMW</sequence>
<feature type="compositionally biased region" description="Basic and acidic residues" evidence="1">
    <location>
        <begin position="851"/>
        <end position="884"/>
    </location>
</feature>
<dbReference type="PANTHER" id="PTHR28089:SF1">
    <property type="entry name" value="PROTEIN ZDS1-RELATED"/>
    <property type="match status" value="1"/>
</dbReference>
<feature type="compositionally biased region" description="Basic and acidic residues" evidence="1">
    <location>
        <begin position="909"/>
        <end position="927"/>
    </location>
</feature>
<feature type="compositionally biased region" description="Polar residues" evidence="1">
    <location>
        <begin position="698"/>
        <end position="708"/>
    </location>
</feature>
<feature type="compositionally biased region" description="Low complexity" evidence="1">
    <location>
        <begin position="530"/>
        <end position="547"/>
    </location>
</feature>
<feature type="compositionally biased region" description="Pro residues" evidence="1">
    <location>
        <begin position="572"/>
        <end position="586"/>
    </location>
</feature>
<feature type="domain" description="Protein Zds1 C-terminal" evidence="2">
    <location>
        <begin position="783"/>
        <end position="835"/>
    </location>
</feature>
<feature type="compositionally biased region" description="Basic and acidic residues" evidence="1">
    <location>
        <begin position="709"/>
        <end position="746"/>
    </location>
</feature>
<comment type="caution">
    <text evidence="3">The sequence shown here is derived from an EMBL/GenBank/DDBJ whole genome shotgun (WGS) entry which is preliminary data.</text>
</comment>
<feature type="compositionally biased region" description="Low complexity" evidence="1">
    <location>
        <begin position="587"/>
        <end position="598"/>
    </location>
</feature>
<dbReference type="PANTHER" id="PTHR28089">
    <property type="entry name" value="PROTEIN ZDS1-RELATED"/>
    <property type="match status" value="1"/>
</dbReference>
<dbReference type="AlphaFoldDB" id="A0AAN9UW83"/>
<feature type="compositionally biased region" description="Polar residues" evidence="1">
    <location>
        <begin position="116"/>
        <end position="140"/>
    </location>
</feature>
<evidence type="ECO:0000259" key="2">
    <source>
        <dbReference type="SMART" id="SM01327"/>
    </source>
</evidence>
<gene>
    <name evidence="3" type="ORF">SLS62_003472</name>
</gene>
<feature type="region of interest" description="Disordered" evidence="1">
    <location>
        <begin position="1"/>
        <end position="181"/>
    </location>
</feature>
<dbReference type="Pfam" id="PF08632">
    <property type="entry name" value="Zds_C"/>
    <property type="match status" value="1"/>
</dbReference>
<dbReference type="SMART" id="SM01327">
    <property type="entry name" value="Zds_C"/>
    <property type="match status" value="1"/>
</dbReference>
<feature type="compositionally biased region" description="Basic and acidic residues" evidence="1">
    <location>
        <begin position="380"/>
        <end position="392"/>
    </location>
</feature>
<dbReference type="InterPro" id="IPR013941">
    <property type="entry name" value="ZDS1_C"/>
</dbReference>
<accession>A0AAN9UW83</accession>
<evidence type="ECO:0000256" key="1">
    <source>
        <dbReference type="SAM" id="MobiDB-lite"/>
    </source>
</evidence>
<feature type="compositionally biased region" description="Polar residues" evidence="1">
    <location>
        <begin position="451"/>
        <end position="461"/>
    </location>
</feature>
<dbReference type="InterPro" id="IPR040206">
    <property type="entry name" value="Zds1/2"/>
</dbReference>
<feature type="compositionally biased region" description="Low complexity" evidence="1">
    <location>
        <begin position="480"/>
        <end position="491"/>
    </location>
</feature>
<dbReference type="GO" id="GO:0030010">
    <property type="term" value="P:establishment of cell polarity"/>
    <property type="evidence" value="ECO:0007669"/>
    <property type="project" value="TreeGrafter"/>
</dbReference>
<feature type="compositionally biased region" description="Low complexity" evidence="1">
    <location>
        <begin position="97"/>
        <end position="115"/>
    </location>
</feature>